<dbReference type="EMBL" id="CP069035">
    <property type="protein sequence ID" value="QRD02496.1"/>
    <property type="molecule type" value="Genomic_DNA"/>
</dbReference>
<gene>
    <name evidence="2" type="ORF">JI435_440940</name>
</gene>
<keyword evidence="3" id="KW-1185">Reference proteome</keyword>
<feature type="transmembrane region" description="Helical" evidence="1">
    <location>
        <begin position="70"/>
        <end position="92"/>
    </location>
</feature>
<sequence length="141" mass="15742">MVLTPGQPYSAVSQSARDLLAMTSPLRLLLACGLAVCTYAAPLPHPAIPSTTEARPITSTSASSTWSNEAIFTLIGVIVAITGILVTLLLSFSKLREWISYPFKYCIKRNQQRSMRSLQNDVEEWLEFRQWSNLRRGRNAL</sequence>
<dbReference type="OrthoDB" id="3795151at2759"/>
<proteinExistence type="predicted"/>
<dbReference type="AlphaFoldDB" id="A0A7U2I3Y9"/>
<keyword evidence="1" id="KW-0472">Membrane</keyword>
<evidence type="ECO:0000313" key="3">
    <source>
        <dbReference type="Proteomes" id="UP000663193"/>
    </source>
</evidence>
<organism evidence="2 3">
    <name type="scientific">Phaeosphaeria nodorum (strain SN15 / ATCC MYA-4574 / FGSC 10173)</name>
    <name type="common">Glume blotch fungus</name>
    <name type="synonym">Parastagonospora nodorum</name>
    <dbReference type="NCBI Taxonomy" id="321614"/>
    <lineage>
        <taxon>Eukaryota</taxon>
        <taxon>Fungi</taxon>
        <taxon>Dikarya</taxon>
        <taxon>Ascomycota</taxon>
        <taxon>Pezizomycotina</taxon>
        <taxon>Dothideomycetes</taxon>
        <taxon>Pleosporomycetidae</taxon>
        <taxon>Pleosporales</taxon>
        <taxon>Pleosporineae</taxon>
        <taxon>Phaeosphaeriaceae</taxon>
        <taxon>Parastagonospora</taxon>
    </lineage>
</organism>
<accession>A0A7U2I3Y9</accession>
<keyword evidence="1" id="KW-0812">Transmembrane</keyword>
<evidence type="ECO:0000313" key="2">
    <source>
        <dbReference type="EMBL" id="QRD02496.1"/>
    </source>
</evidence>
<keyword evidence="1" id="KW-1133">Transmembrane helix</keyword>
<dbReference type="Proteomes" id="UP000663193">
    <property type="component" value="Chromosome 13"/>
</dbReference>
<protein>
    <submittedName>
        <fullName evidence="2">Uncharacterized protein</fullName>
    </submittedName>
</protein>
<evidence type="ECO:0000256" key="1">
    <source>
        <dbReference type="SAM" id="Phobius"/>
    </source>
</evidence>
<dbReference type="VEuPathDB" id="FungiDB:JI435_440940"/>
<reference evidence="3" key="1">
    <citation type="journal article" date="2021" name="BMC Genomics">
        <title>Chromosome-level genome assembly and manually-curated proteome of model necrotroph Parastagonospora nodorum Sn15 reveals a genome-wide trove of candidate effector homologs, and redundancy of virulence-related functions within an accessory chromosome.</title>
        <authorList>
            <person name="Bertazzoni S."/>
            <person name="Jones D.A.B."/>
            <person name="Phan H.T."/>
            <person name="Tan K.-C."/>
            <person name="Hane J.K."/>
        </authorList>
    </citation>
    <scope>NUCLEOTIDE SEQUENCE [LARGE SCALE GENOMIC DNA]</scope>
    <source>
        <strain evidence="3">SN15 / ATCC MYA-4574 / FGSC 10173)</strain>
    </source>
</reference>
<name>A0A7U2I3Y9_PHANO</name>